<evidence type="ECO:0000313" key="1">
    <source>
        <dbReference type="EMBL" id="EFS92277.1"/>
    </source>
</evidence>
<comment type="caution">
    <text evidence="1">The sequence shown here is derived from an EMBL/GenBank/DDBJ whole genome shotgun (WGS) entry which is preliminary data.</text>
</comment>
<proteinExistence type="predicted"/>
<reference evidence="1" key="1">
    <citation type="submission" date="2010-08" db="EMBL/GenBank/DDBJ databases">
        <authorList>
            <person name="Weinstock G."/>
            <person name="Sodergren E."/>
            <person name="Clifton S."/>
            <person name="Fulton L."/>
            <person name="Fulton B."/>
            <person name="Courtney L."/>
            <person name="Fronick C."/>
            <person name="Harrison M."/>
            <person name="Strong C."/>
            <person name="Farmer C."/>
            <person name="Delahaunty K."/>
            <person name="Markovic C."/>
            <person name="Hall O."/>
            <person name="Minx P."/>
            <person name="Tomlinson C."/>
            <person name="Mitreva M."/>
            <person name="Hou S."/>
            <person name="Chen J."/>
            <person name="Wollam A."/>
            <person name="Pepin K.H."/>
            <person name="Johnson M."/>
            <person name="Bhonagiri V."/>
            <person name="Zhang X."/>
            <person name="Suruliraj S."/>
            <person name="Warren W."/>
            <person name="Chinwalla A."/>
            <person name="Mardis E.R."/>
            <person name="Wilson R.K."/>
        </authorList>
    </citation>
    <scope>NUCLEOTIDE SEQUENCE [LARGE SCALE GENOMIC DNA]</scope>
    <source>
        <strain evidence="1">HL044PA1</strain>
    </source>
</reference>
<dbReference type="Proteomes" id="UP000003179">
    <property type="component" value="Unassembled WGS sequence"/>
</dbReference>
<accession>A0ABP2K865</accession>
<protein>
    <submittedName>
        <fullName evidence="1">Uncharacterized protein</fullName>
    </submittedName>
</protein>
<sequence>MASTGGAINSLTSLLAPLGDLRIAGIYEVLLFAGQGMHCL</sequence>
<keyword evidence="2" id="KW-1185">Reference proteome</keyword>
<name>A0ABP2K865_9ACTN</name>
<dbReference type="EMBL" id="ADZU01000027">
    <property type="protein sequence ID" value="EFS92277.1"/>
    <property type="molecule type" value="Genomic_DNA"/>
</dbReference>
<evidence type="ECO:0000313" key="2">
    <source>
        <dbReference type="Proteomes" id="UP000003179"/>
    </source>
</evidence>
<gene>
    <name evidence="1" type="ORF">HMPREF9607_01619</name>
</gene>
<organism evidence="1 2">
    <name type="scientific">Cutibacterium modestum HL044PA1</name>
    <dbReference type="NCBI Taxonomy" id="765109"/>
    <lineage>
        <taxon>Bacteria</taxon>
        <taxon>Bacillati</taxon>
        <taxon>Actinomycetota</taxon>
        <taxon>Actinomycetes</taxon>
        <taxon>Propionibacteriales</taxon>
        <taxon>Propionibacteriaceae</taxon>
        <taxon>Cutibacterium</taxon>
        <taxon>Cutibacterium modestum</taxon>
    </lineage>
</organism>